<evidence type="ECO:0000313" key="13">
    <source>
        <dbReference type="Proteomes" id="UP001153555"/>
    </source>
</evidence>
<keyword evidence="7" id="KW-0325">Glycoprotein</keyword>
<gene>
    <name evidence="12" type="ORF">SHERM_24287</name>
</gene>
<dbReference type="GO" id="GO:0098552">
    <property type="term" value="C:side of membrane"/>
    <property type="evidence" value="ECO:0007669"/>
    <property type="project" value="UniProtKB-KW"/>
</dbReference>
<comment type="similarity">
    <text evidence="2">Belongs to the plant LTP family.</text>
</comment>
<keyword evidence="4" id="KW-0336">GPI-anchor</keyword>
<dbReference type="OrthoDB" id="1925812at2759"/>
<evidence type="ECO:0000256" key="1">
    <source>
        <dbReference type="ARBA" id="ARBA00004609"/>
    </source>
</evidence>
<feature type="signal peptide" evidence="10">
    <location>
        <begin position="1"/>
        <end position="25"/>
    </location>
</feature>
<feature type="region of interest" description="Disordered" evidence="9">
    <location>
        <begin position="110"/>
        <end position="135"/>
    </location>
</feature>
<evidence type="ECO:0000256" key="8">
    <source>
        <dbReference type="ARBA" id="ARBA00023288"/>
    </source>
</evidence>
<evidence type="ECO:0000256" key="2">
    <source>
        <dbReference type="ARBA" id="ARBA00009748"/>
    </source>
</evidence>
<reference evidence="12" key="1">
    <citation type="submission" date="2019-12" db="EMBL/GenBank/DDBJ databases">
        <authorList>
            <person name="Scholes J."/>
        </authorList>
    </citation>
    <scope>NUCLEOTIDE SEQUENCE</scope>
</reference>
<name>A0A9N7RGJ7_STRHE</name>
<organism evidence="12 13">
    <name type="scientific">Striga hermonthica</name>
    <name type="common">Purple witchweed</name>
    <name type="synonym">Buchnera hermonthica</name>
    <dbReference type="NCBI Taxonomy" id="68872"/>
    <lineage>
        <taxon>Eukaryota</taxon>
        <taxon>Viridiplantae</taxon>
        <taxon>Streptophyta</taxon>
        <taxon>Embryophyta</taxon>
        <taxon>Tracheophyta</taxon>
        <taxon>Spermatophyta</taxon>
        <taxon>Magnoliopsida</taxon>
        <taxon>eudicotyledons</taxon>
        <taxon>Gunneridae</taxon>
        <taxon>Pentapetalae</taxon>
        <taxon>asterids</taxon>
        <taxon>lamiids</taxon>
        <taxon>Lamiales</taxon>
        <taxon>Orobanchaceae</taxon>
        <taxon>Buchnereae</taxon>
        <taxon>Striga</taxon>
    </lineage>
</organism>
<evidence type="ECO:0000259" key="11">
    <source>
        <dbReference type="Pfam" id="PF14368"/>
    </source>
</evidence>
<comment type="subcellular location">
    <subcellularLocation>
        <location evidence="1">Cell membrane</location>
        <topology evidence="1">Lipid-anchor</topology>
        <topology evidence="1">GPI-anchor</topology>
    </subcellularLocation>
</comment>
<comment type="caution">
    <text evidence="12">The sequence shown here is derived from an EMBL/GenBank/DDBJ whole genome shotgun (WGS) entry which is preliminary data.</text>
</comment>
<dbReference type="GO" id="GO:0005886">
    <property type="term" value="C:plasma membrane"/>
    <property type="evidence" value="ECO:0007669"/>
    <property type="project" value="UniProtKB-SubCell"/>
</dbReference>
<evidence type="ECO:0000256" key="10">
    <source>
        <dbReference type="SAM" id="SignalP"/>
    </source>
</evidence>
<sequence length="163" mass="16956">MSIKYSKLTLLLLVVVICSSASVSGSTQCVEKLLPCQPYLKGSVPVAPSCCVPLRQIVADEAECLCAVFNNQELLQSLNVTRQDGLNLAKSCGASSDPSMCDKIAAATPSASTLPSTPALPSTNNISTTTSPPPPERNAASVISYVGCVQSLAAIFSFILYAL</sequence>
<dbReference type="Pfam" id="PF14368">
    <property type="entry name" value="LTP_2"/>
    <property type="match status" value="1"/>
</dbReference>
<dbReference type="InterPro" id="IPR043325">
    <property type="entry name" value="LTSS"/>
</dbReference>
<evidence type="ECO:0000256" key="6">
    <source>
        <dbReference type="ARBA" id="ARBA00023157"/>
    </source>
</evidence>
<feature type="chain" id="PRO_5040416725" evidence="10">
    <location>
        <begin position="26"/>
        <end position="163"/>
    </location>
</feature>
<dbReference type="EMBL" id="CACSLK010027752">
    <property type="protein sequence ID" value="CAA0828592.1"/>
    <property type="molecule type" value="Genomic_DNA"/>
</dbReference>
<evidence type="ECO:0000256" key="9">
    <source>
        <dbReference type="SAM" id="MobiDB-lite"/>
    </source>
</evidence>
<evidence type="ECO:0000256" key="5">
    <source>
        <dbReference type="ARBA" id="ARBA00022729"/>
    </source>
</evidence>
<keyword evidence="8" id="KW-0449">Lipoprotein</keyword>
<dbReference type="InterPro" id="IPR016140">
    <property type="entry name" value="Bifunc_inhib/LTP/seed_store"/>
</dbReference>
<feature type="domain" description="Bifunctional inhibitor/plant lipid transfer protein/seed storage helical" evidence="11">
    <location>
        <begin position="18"/>
        <end position="101"/>
    </location>
</feature>
<keyword evidence="5 10" id="KW-0732">Signal</keyword>
<dbReference type="Proteomes" id="UP001153555">
    <property type="component" value="Unassembled WGS sequence"/>
</dbReference>
<keyword evidence="4" id="KW-0472">Membrane</keyword>
<evidence type="ECO:0000256" key="3">
    <source>
        <dbReference type="ARBA" id="ARBA00022475"/>
    </source>
</evidence>
<evidence type="ECO:0000313" key="12">
    <source>
        <dbReference type="EMBL" id="CAA0828592.1"/>
    </source>
</evidence>
<protein>
    <submittedName>
        <fullName evidence="12">Bifunctional inhibitor/lipid-transfer protein/seed storage 2S albumin superfamily protein</fullName>
    </submittedName>
</protein>
<dbReference type="SUPFAM" id="SSF47699">
    <property type="entry name" value="Bifunctional inhibitor/lipid-transfer protein/seed storage 2S albumin"/>
    <property type="match status" value="1"/>
</dbReference>
<dbReference type="PANTHER" id="PTHR33044">
    <property type="entry name" value="BIFUNCTIONAL INHIBITOR/LIPID-TRANSFER PROTEIN/SEED STORAGE 2S ALBUMIN SUPERFAMILY PROTEIN-RELATED"/>
    <property type="match status" value="1"/>
</dbReference>
<evidence type="ECO:0000256" key="7">
    <source>
        <dbReference type="ARBA" id="ARBA00023180"/>
    </source>
</evidence>
<dbReference type="Gene3D" id="1.10.110.10">
    <property type="entry name" value="Plant lipid-transfer and hydrophobic proteins"/>
    <property type="match status" value="1"/>
</dbReference>
<proteinExistence type="inferred from homology"/>
<keyword evidence="3" id="KW-1003">Cell membrane</keyword>
<keyword evidence="6" id="KW-1015">Disulfide bond</keyword>
<dbReference type="AlphaFoldDB" id="A0A9N7RGJ7"/>
<keyword evidence="13" id="KW-1185">Reference proteome</keyword>
<dbReference type="InterPro" id="IPR036312">
    <property type="entry name" value="Bifun_inhib/LTP/seed_sf"/>
</dbReference>
<feature type="compositionally biased region" description="Low complexity" evidence="9">
    <location>
        <begin position="110"/>
        <end position="130"/>
    </location>
</feature>
<evidence type="ECO:0000256" key="4">
    <source>
        <dbReference type="ARBA" id="ARBA00022622"/>
    </source>
</evidence>
<accession>A0A9N7RGJ7</accession>
<dbReference type="CDD" id="cd00010">
    <property type="entry name" value="AAI_LTSS"/>
    <property type="match status" value="1"/>
</dbReference>